<organism evidence="3 4">
    <name type="scientific">Oceanirhabdus seepicola</name>
    <dbReference type="NCBI Taxonomy" id="2828781"/>
    <lineage>
        <taxon>Bacteria</taxon>
        <taxon>Bacillati</taxon>
        <taxon>Bacillota</taxon>
        <taxon>Clostridia</taxon>
        <taxon>Eubacteriales</taxon>
        <taxon>Clostridiaceae</taxon>
        <taxon>Oceanirhabdus</taxon>
    </lineage>
</organism>
<keyword evidence="1" id="KW-0472">Membrane</keyword>
<evidence type="ECO:0000313" key="3">
    <source>
        <dbReference type="EMBL" id="MCM1988190.1"/>
    </source>
</evidence>
<evidence type="ECO:0000256" key="1">
    <source>
        <dbReference type="SAM" id="Phobius"/>
    </source>
</evidence>
<accession>A0A9J6NW10</accession>
<proteinExistence type="predicted"/>
<feature type="domain" description="TadE-like" evidence="2">
    <location>
        <begin position="6"/>
        <end position="48"/>
    </location>
</feature>
<dbReference type="EMBL" id="JAGSOJ010000001">
    <property type="protein sequence ID" value="MCM1988190.1"/>
    <property type="molecule type" value="Genomic_DNA"/>
</dbReference>
<dbReference type="AlphaFoldDB" id="A0A9J6NW10"/>
<dbReference type="RefSeq" id="WP_250857037.1">
    <property type="nucleotide sequence ID" value="NZ_JAGSOJ010000001.1"/>
</dbReference>
<feature type="transmembrane region" description="Helical" evidence="1">
    <location>
        <begin position="12"/>
        <end position="34"/>
    </location>
</feature>
<keyword evidence="1" id="KW-0812">Transmembrane</keyword>
<dbReference type="Proteomes" id="UP001056429">
    <property type="component" value="Unassembled WGS sequence"/>
</dbReference>
<evidence type="ECO:0000313" key="4">
    <source>
        <dbReference type="Proteomes" id="UP001056429"/>
    </source>
</evidence>
<protein>
    <submittedName>
        <fullName evidence="3">Pilus assembly protein</fullName>
    </submittedName>
</protein>
<sequence length="126" mass="14010">MRKEKGQAVVEIALVLPILLLLLCGIIDFGRILYSSIQLNMVSQEAVRMGGLGKSDSEIVQYVNDIVDLGDKDTISVNITPNDYERKSGDYVTVKITYEVKYITPIIGAFIPSPFQVNTESTIRIE</sequence>
<comment type="caution">
    <text evidence="3">The sequence shown here is derived from an EMBL/GenBank/DDBJ whole genome shotgun (WGS) entry which is preliminary data.</text>
</comment>
<name>A0A9J6NW10_9CLOT</name>
<keyword evidence="4" id="KW-1185">Reference proteome</keyword>
<dbReference type="InterPro" id="IPR012495">
    <property type="entry name" value="TadE-like_dom"/>
</dbReference>
<keyword evidence="1" id="KW-1133">Transmembrane helix</keyword>
<gene>
    <name evidence="3" type="ORF">KDK92_00445</name>
</gene>
<reference evidence="3" key="1">
    <citation type="journal article" date="2021" name="mSystems">
        <title>Bacteria and Archaea Synergistically Convert Glycine Betaine to Biogenic Methane in the Formosa Cold Seep of the South China Sea.</title>
        <authorList>
            <person name="Li L."/>
            <person name="Zhang W."/>
            <person name="Zhang S."/>
            <person name="Song L."/>
            <person name="Sun Q."/>
            <person name="Zhang H."/>
            <person name="Xiang H."/>
            <person name="Dong X."/>
        </authorList>
    </citation>
    <scope>NUCLEOTIDE SEQUENCE</scope>
    <source>
        <strain evidence="3">ZWT</strain>
    </source>
</reference>
<dbReference type="Pfam" id="PF07811">
    <property type="entry name" value="TadE"/>
    <property type="match status" value="1"/>
</dbReference>
<reference evidence="3" key="2">
    <citation type="submission" date="2021-04" db="EMBL/GenBank/DDBJ databases">
        <authorList>
            <person name="Dong X."/>
        </authorList>
    </citation>
    <scope>NUCLEOTIDE SEQUENCE</scope>
    <source>
        <strain evidence="3">ZWT</strain>
    </source>
</reference>
<evidence type="ECO:0000259" key="2">
    <source>
        <dbReference type="Pfam" id="PF07811"/>
    </source>
</evidence>